<evidence type="ECO:0000313" key="6">
    <source>
        <dbReference type="EMBL" id="ACB97153.1"/>
    </source>
</evidence>
<proteinExistence type="inferred from homology"/>
<dbReference type="InterPro" id="IPR010982">
    <property type="entry name" value="Lambda_DNA-bd_dom_sf"/>
</dbReference>
<dbReference type="InterPro" id="IPR050807">
    <property type="entry name" value="TransReg_Diox_bact_type"/>
</dbReference>
<protein>
    <submittedName>
        <fullName evidence="6">Transcriptional regulator, XRE family</fullName>
    </submittedName>
</protein>
<evidence type="ECO:0000256" key="3">
    <source>
        <dbReference type="ARBA" id="ARBA00023125"/>
    </source>
</evidence>
<evidence type="ECO:0000259" key="5">
    <source>
        <dbReference type="PROSITE" id="PS50943"/>
    </source>
</evidence>
<dbReference type="KEGG" id="bid:Bind_3598"/>
<evidence type="ECO:0000256" key="1">
    <source>
        <dbReference type="ARBA" id="ARBA00007227"/>
    </source>
</evidence>
<dbReference type="eggNOG" id="COG1396">
    <property type="taxonomic scope" value="Bacteria"/>
</dbReference>
<evidence type="ECO:0000256" key="4">
    <source>
        <dbReference type="ARBA" id="ARBA00023163"/>
    </source>
</evidence>
<dbReference type="InterPro" id="IPR010359">
    <property type="entry name" value="IrrE_HExxH"/>
</dbReference>
<dbReference type="OrthoDB" id="1123084at2"/>
<dbReference type="PANTHER" id="PTHR46797">
    <property type="entry name" value="HTH-TYPE TRANSCRIPTIONAL REGULATOR"/>
    <property type="match status" value="1"/>
</dbReference>
<dbReference type="PROSITE" id="PS50943">
    <property type="entry name" value="HTH_CROC1"/>
    <property type="match status" value="1"/>
</dbReference>
<accession>B2IG79</accession>
<dbReference type="InterPro" id="IPR018653">
    <property type="entry name" value="ScfR_C"/>
</dbReference>
<dbReference type="InterPro" id="IPR026281">
    <property type="entry name" value="HTH_RamB"/>
</dbReference>
<dbReference type="SMART" id="SM00530">
    <property type="entry name" value="HTH_XRE"/>
    <property type="match status" value="1"/>
</dbReference>
<dbReference type="Proteomes" id="UP000001695">
    <property type="component" value="Chromosome"/>
</dbReference>
<reference evidence="6 7" key="2">
    <citation type="journal article" date="2010" name="J. Bacteriol.">
        <title>Complete genome sequence of Beijerinckia indica subsp. indica.</title>
        <authorList>
            <person name="Tamas I."/>
            <person name="Dedysh S.N."/>
            <person name="Liesack W."/>
            <person name="Stott M.B."/>
            <person name="Alam M."/>
            <person name="Murrell J.C."/>
            <person name="Dunfield P.F."/>
        </authorList>
    </citation>
    <scope>NUCLEOTIDE SEQUENCE [LARGE SCALE GENOMIC DNA]</scope>
    <source>
        <strain evidence="7">ATCC 9039 / DSM 1715 / NCIMB 8712</strain>
    </source>
</reference>
<dbReference type="SUPFAM" id="SSF47413">
    <property type="entry name" value="lambda repressor-like DNA-binding domains"/>
    <property type="match status" value="1"/>
</dbReference>
<dbReference type="STRING" id="395963.Bind_3598"/>
<dbReference type="Pfam" id="PF09856">
    <property type="entry name" value="ScfRs"/>
    <property type="match status" value="1"/>
</dbReference>
<dbReference type="Pfam" id="PF01381">
    <property type="entry name" value="HTH_3"/>
    <property type="match status" value="1"/>
</dbReference>
<dbReference type="GO" id="GO:0005829">
    <property type="term" value="C:cytosol"/>
    <property type="evidence" value="ECO:0007669"/>
    <property type="project" value="TreeGrafter"/>
</dbReference>
<dbReference type="HOGENOM" id="CLU_046383_0_0_5"/>
<reference evidence="7" key="1">
    <citation type="submission" date="2008-03" db="EMBL/GenBank/DDBJ databases">
        <title>Complete sequence of chromosome of Beijerinckia indica subsp. indica ATCC 9039.</title>
        <authorList>
            <consortium name="US DOE Joint Genome Institute"/>
            <person name="Copeland A."/>
            <person name="Lucas S."/>
            <person name="Lapidus A."/>
            <person name="Glavina del Rio T."/>
            <person name="Dalin E."/>
            <person name="Tice H."/>
            <person name="Bruce D."/>
            <person name="Goodwin L."/>
            <person name="Pitluck S."/>
            <person name="LaButti K."/>
            <person name="Schmutz J."/>
            <person name="Larimer F."/>
            <person name="Land M."/>
            <person name="Hauser L."/>
            <person name="Kyrpides N."/>
            <person name="Mikhailova N."/>
            <person name="Dunfield P.F."/>
            <person name="Dedysh S.N."/>
            <person name="Liesack W."/>
            <person name="Saw J.H."/>
            <person name="Alam M."/>
            <person name="Chen Y."/>
            <person name="Murrell J.C."/>
            <person name="Richardson P."/>
        </authorList>
    </citation>
    <scope>NUCLEOTIDE SEQUENCE [LARGE SCALE GENOMIC DNA]</scope>
    <source>
        <strain evidence="7">ATCC 9039 / DSM 1715 / NCIMB 8712</strain>
    </source>
</reference>
<evidence type="ECO:0000313" key="7">
    <source>
        <dbReference type="Proteomes" id="UP000001695"/>
    </source>
</evidence>
<keyword evidence="2" id="KW-0805">Transcription regulation</keyword>
<comment type="similarity">
    <text evidence="1">Belongs to the short-chain fatty acyl-CoA assimilation regulator (ScfR) family.</text>
</comment>
<dbReference type="GO" id="GO:0003700">
    <property type="term" value="F:DNA-binding transcription factor activity"/>
    <property type="evidence" value="ECO:0007669"/>
    <property type="project" value="TreeGrafter"/>
</dbReference>
<keyword evidence="7" id="KW-1185">Reference proteome</keyword>
<dbReference type="RefSeq" id="WP_012386501.1">
    <property type="nucleotide sequence ID" value="NC_010581.1"/>
</dbReference>
<feature type="domain" description="HTH cro/C1-type" evidence="5">
    <location>
        <begin position="11"/>
        <end position="65"/>
    </location>
</feature>
<keyword evidence="4" id="KW-0804">Transcription</keyword>
<dbReference type="Gene3D" id="1.10.260.40">
    <property type="entry name" value="lambda repressor-like DNA-binding domains"/>
    <property type="match status" value="1"/>
</dbReference>
<dbReference type="InterPro" id="IPR001387">
    <property type="entry name" value="Cro/C1-type_HTH"/>
</dbReference>
<evidence type="ECO:0000256" key="2">
    <source>
        <dbReference type="ARBA" id="ARBA00023015"/>
    </source>
</evidence>
<sequence>MRQKFFAGTQIRRLREAHALTQGAFAERLGISPSYLNQIENNQRPLSASVLLSLAQSFSVDLSEFAQEDTDRLIGDLKEALADPLFSGLTPSGQDLKMIAGNASWFAHAFLQLHTAFRRTNERMQTMDDEDILHRPAGTASDSGMLLPYEEVRDFFHYRGNYIDVLDVAAERIAEEELGIGEGTKVNELADYLLRRHAVRVECEKVEPTSRFMRRYDRVGRVLSIRDGLDPTSRAFLIAHQIAHLEEGDTFEAIIAEAGFRASGAAGITRIALANYFAGALIMPYERFLNAARSTRYDVERLCLMFGASFEQIGHRLSTLQRPNARGVPFYFVRIDRAGNILKRHSSTRFQFARFGGTCPLWNVHEAFEMPNRTLVQIAEMPDGVRYLCVARSATKSVGSHLAQPRHYALGIGCEISYAHDVVYSDAIDLKTTPVAKIGVSCRICERTDCPQRAAPPIDRGLLVDPDRRDFVPFRFT</sequence>
<dbReference type="EMBL" id="CP001016">
    <property type="protein sequence ID" value="ACB97153.1"/>
    <property type="molecule type" value="Genomic_DNA"/>
</dbReference>
<dbReference type="eggNOG" id="COG3800">
    <property type="taxonomic scope" value="Bacteria"/>
</dbReference>
<dbReference type="GO" id="GO:0003677">
    <property type="term" value="F:DNA binding"/>
    <property type="evidence" value="ECO:0007669"/>
    <property type="project" value="UniProtKB-KW"/>
</dbReference>
<name>B2IG79_BEII9</name>
<dbReference type="AlphaFoldDB" id="B2IG79"/>
<organism evidence="6 7">
    <name type="scientific">Beijerinckia indica subsp. indica (strain ATCC 9039 / DSM 1715 / NCIMB 8712)</name>
    <dbReference type="NCBI Taxonomy" id="395963"/>
    <lineage>
        <taxon>Bacteria</taxon>
        <taxon>Pseudomonadati</taxon>
        <taxon>Pseudomonadota</taxon>
        <taxon>Alphaproteobacteria</taxon>
        <taxon>Hyphomicrobiales</taxon>
        <taxon>Beijerinckiaceae</taxon>
        <taxon>Beijerinckia</taxon>
    </lineage>
</organism>
<keyword evidence="3" id="KW-0238">DNA-binding</keyword>
<dbReference type="PANTHER" id="PTHR46797:SF23">
    <property type="entry name" value="HTH-TYPE TRANSCRIPTIONAL REGULATOR SUTR"/>
    <property type="match status" value="1"/>
</dbReference>
<dbReference type="PIRSF" id="PIRSF019251">
    <property type="entry name" value="Rv0465c"/>
    <property type="match status" value="1"/>
</dbReference>
<dbReference type="Pfam" id="PF06114">
    <property type="entry name" value="Peptidase_M78"/>
    <property type="match status" value="1"/>
</dbReference>
<gene>
    <name evidence="6" type="ordered locus">Bind_3598</name>
</gene>
<dbReference type="CDD" id="cd00093">
    <property type="entry name" value="HTH_XRE"/>
    <property type="match status" value="1"/>
</dbReference>